<evidence type="ECO:0000259" key="2">
    <source>
        <dbReference type="PROSITE" id="PS50110"/>
    </source>
</evidence>
<dbReference type="InterPro" id="IPR050706">
    <property type="entry name" value="Cyclic-di-GMP_PDE-like"/>
</dbReference>
<feature type="domain" description="EAL" evidence="3">
    <location>
        <begin position="157"/>
        <end position="409"/>
    </location>
</feature>
<dbReference type="SMART" id="SM00448">
    <property type="entry name" value="REC"/>
    <property type="match status" value="1"/>
</dbReference>
<gene>
    <name evidence="4" type="ORF">VA603_08340</name>
</gene>
<dbReference type="PROSITE" id="PS50110">
    <property type="entry name" value="RESPONSE_REGULATORY"/>
    <property type="match status" value="1"/>
</dbReference>
<dbReference type="Gene3D" id="3.20.20.450">
    <property type="entry name" value="EAL domain"/>
    <property type="match status" value="1"/>
</dbReference>
<dbReference type="InterPro" id="IPR001633">
    <property type="entry name" value="EAL_dom"/>
</dbReference>
<dbReference type="SUPFAM" id="SSF141868">
    <property type="entry name" value="EAL domain-like"/>
    <property type="match status" value="1"/>
</dbReference>
<dbReference type="Gene3D" id="3.40.50.2300">
    <property type="match status" value="1"/>
</dbReference>
<evidence type="ECO:0000313" key="5">
    <source>
        <dbReference type="Proteomes" id="UP001301653"/>
    </source>
</evidence>
<feature type="domain" description="Response regulatory" evidence="2">
    <location>
        <begin position="19"/>
        <end position="139"/>
    </location>
</feature>
<comment type="caution">
    <text evidence="4">The sequence shown here is derived from an EMBL/GenBank/DDBJ whole genome shotgun (WGS) entry which is preliminary data.</text>
</comment>
<reference evidence="4 5" key="1">
    <citation type="submission" date="2023-12" db="EMBL/GenBank/DDBJ databases">
        <title>Stenotrophomonas guangdongensis sp. nov., isolated from wilted pepper plants (Capsicum annuum).</title>
        <authorList>
            <person name="Qiu M."/>
            <person name="Li Y."/>
            <person name="Liu Q."/>
            <person name="Zhang X."/>
            <person name="Huang Y."/>
            <person name="Guo R."/>
            <person name="Hu M."/>
            <person name="Zhou J."/>
            <person name="Zhou X."/>
        </authorList>
    </citation>
    <scope>NUCLEOTIDE SEQUENCE [LARGE SCALE GENOMIC DNA]</scope>
    <source>
        <strain evidence="4 5">MH1</strain>
    </source>
</reference>
<evidence type="ECO:0000259" key="3">
    <source>
        <dbReference type="PROSITE" id="PS50883"/>
    </source>
</evidence>
<keyword evidence="1" id="KW-0597">Phosphoprotein</keyword>
<dbReference type="GO" id="GO:0071111">
    <property type="term" value="F:cyclic-guanylate-specific phosphodiesterase activity"/>
    <property type="evidence" value="ECO:0007669"/>
    <property type="project" value="UniProtKB-EC"/>
</dbReference>
<feature type="modified residue" description="4-aspartylphosphate" evidence="1">
    <location>
        <position position="69"/>
    </location>
</feature>
<dbReference type="InterPro" id="IPR011006">
    <property type="entry name" value="CheY-like_superfamily"/>
</dbReference>
<dbReference type="Pfam" id="PF00072">
    <property type="entry name" value="Response_reg"/>
    <property type="match status" value="1"/>
</dbReference>
<sequence length="411" mass="44015">MNAQIRNVLPATVALPVPSALVVDANELHLASVMKMLARAGADRVKGVHAGAAGIEALRGNDWGVVFVDLDLPDVTGMQLIDLLADRGSKAAVVIMSNHPCRILHAASCHATARGLNVVAALRKPLDAMLVQDLLEEQAIRAAQAPQAARPEEPSMHGFSAEDLRRALLSHQIKPYFQPQHDVLTGALRGAEVLARWHHPSGRVLGPHAFLPAFERAGMMDCLTQYMLSSAFEVMAMDGHGAGRVVAVNVPASVACSVQWAQSVADLAQVAGVDPSQLIIEITEDGGAACNAALSGVVAQLRLRGFQCAIDDFGTGDSSLDRLMRAPFNEIKINRGMIMQAREYVHARSVLASIIAMGRQLVATVVAEGIEDQEDLAMARNLGCHVTQGYLHARPMSRAAYMRYVLRSDNA</sequence>
<dbReference type="EC" id="3.1.4.52" evidence="4"/>
<keyword evidence="4" id="KW-0378">Hydrolase</keyword>
<accession>A0ABU5V2E8</accession>
<dbReference type="PANTHER" id="PTHR33121">
    <property type="entry name" value="CYCLIC DI-GMP PHOSPHODIESTERASE PDEF"/>
    <property type="match status" value="1"/>
</dbReference>
<protein>
    <submittedName>
        <fullName evidence="4">EAL domain-containing response regulator</fullName>
        <ecNumber evidence="4">3.1.4.52</ecNumber>
    </submittedName>
</protein>
<name>A0ABU5V2E8_9GAMM</name>
<proteinExistence type="predicted"/>
<dbReference type="EMBL" id="JAYFUH010000087">
    <property type="protein sequence ID" value="MEA5667536.1"/>
    <property type="molecule type" value="Genomic_DNA"/>
</dbReference>
<dbReference type="Pfam" id="PF00563">
    <property type="entry name" value="EAL"/>
    <property type="match status" value="1"/>
</dbReference>
<evidence type="ECO:0000313" key="4">
    <source>
        <dbReference type="EMBL" id="MEA5667536.1"/>
    </source>
</evidence>
<dbReference type="SMART" id="SM00052">
    <property type="entry name" value="EAL"/>
    <property type="match status" value="1"/>
</dbReference>
<evidence type="ECO:0000256" key="1">
    <source>
        <dbReference type="PROSITE-ProRule" id="PRU00169"/>
    </source>
</evidence>
<dbReference type="PANTHER" id="PTHR33121:SF79">
    <property type="entry name" value="CYCLIC DI-GMP PHOSPHODIESTERASE PDED-RELATED"/>
    <property type="match status" value="1"/>
</dbReference>
<keyword evidence="5" id="KW-1185">Reference proteome</keyword>
<dbReference type="Proteomes" id="UP001301653">
    <property type="component" value="Unassembled WGS sequence"/>
</dbReference>
<dbReference type="CDD" id="cd01948">
    <property type="entry name" value="EAL"/>
    <property type="match status" value="1"/>
</dbReference>
<dbReference type="PROSITE" id="PS50883">
    <property type="entry name" value="EAL"/>
    <property type="match status" value="1"/>
</dbReference>
<dbReference type="InterPro" id="IPR001789">
    <property type="entry name" value="Sig_transdc_resp-reg_receiver"/>
</dbReference>
<dbReference type="SUPFAM" id="SSF52172">
    <property type="entry name" value="CheY-like"/>
    <property type="match status" value="1"/>
</dbReference>
<dbReference type="InterPro" id="IPR035919">
    <property type="entry name" value="EAL_sf"/>
</dbReference>
<dbReference type="RefSeq" id="WP_323438510.1">
    <property type="nucleotide sequence ID" value="NZ_JAYFUH010000087.1"/>
</dbReference>
<organism evidence="4 5">
    <name type="scientific">Stenotrophomonas capsici</name>
    <dbReference type="NCBI Taxonomy" id="3110230"/>
    <lineage>
        <taxon>Bacteria</taxon>
        <taxon>Pseudomonadati</taxon>
        <taxon>Pseudomonadota</taxon>
        <taxon>Gammaproteobacteria</taxon>
        <taxon>Lysobacterales</taxon>
        <taxon>Lysobacteraceae</taxon>
        <taxon>Stenotrophomonas</taxon>
    </lineage>
</organism>